<dbReference type="PANTHER" id="PTHR12276:SF45">
    <property type="entry name" value="CLATHRIN INTERACTOR 1"/>
    <property type="match status" value="1"/>
</dbReference>
<feature type="compositionally biased region" description="Basic and acidic residues" evidence="1">
    <location>
        <begin position="173"/>
        <end position="189"/>
    </location>
</feature>
<dbReference type="GO" id="GO:0030276">
    <property type="term" value="F:clathrin binding"/>
    <property type="evidence" value="ECO:0007669"/>
    <property type="project" value="TreeGrafter"/>
</dbReference>
<evidence type="ECO:0000256" key="1">
    <source>
        <dbReference type="SAM" id="MobiDB-lite"/>
    </source>
</evidence>
<dbReference type="Proteomes" id="UP000077202">
    <property type="component" value="Unassembled WGS sequence"/>
</dbReference>
<evidence type="ECO:0000313" key="2">
    <source>
        <dbReference type="EMBL" id="OAE27555.1"/>
    </source>
</evidence>
<feature type="compositionally biased region" description="Polar residues" evidence="1">
    <location>
        <begin position="42"/>
        <end position="53"/>
    </location>
</feature>
<dbReference type="GO" id="GO:0005768">
    <property type="term" value="C:endosome"/>
    <property type="evidence" value="ECO:0007669"/>
    <property type="project" value="TreeGrafter"/>
</dbReference>
<reference evidence="2" key="1">
    <citation type="submission" date="2016-03" db="EMBL/GenBank/DDBJ databases">
        <title>Mechanisms controlling the formation of the plant cell surface in tip-growing cells are functionally conserved among land plants.</title>
        <authorList>
            <person name="Honkanen S."/>
            <person name="Jones V.A."/>
            <person name="Morieri G."/>
            <person name="Champion C."/>
            <person name="Hetherington A.J."/>
            <person name="Kelly S."/>
            <person name="Saint-Marcoux D."/>
            <person name="Proust H."/>
            <person name="Prescott H."/>
            <person name="Dolan L."/>
        </authorList>
    </citation>
    <scope>NUCLEOTIDE SEQUENCE [LARGE SCALE GENOMIC DNA]</scope>
    <source>
        <tissue evidence="2">Whole gametophyte</tissue>
    </source>
</reference>
<protein>
    <recommendedName>
        <fullName evidence="4">ENTH domain-containing protein</fullName>
    </recommendedName>
</protein>
<sequence length="264" mass="29610">MERGLVKKAQTLVGLLNDKKKICEVRNKAASNRDKYRGSGTVFRSKSSKYSSTDGGYGDREDEDRYGASSRSGGRDEDGRYAGNRDRERDRDDRYRDDDRSGKDTNGDRYRDDKYGGDRDRTEDDRSYGGKGGDRGYNDRYGDEGSASGYDKDRERNYEEEDRYPARGGGGNRADRGDPPEYPGEERDASGLAAAVARAQTSQTQDTTTSPRTAESAASLTILISTWHKDYSGHKHRVQRKWQCTHFGFTFKHSKLLGGATSKV</sequence>
<evidence type="ECO:0000313" key="3">
    <source>
        <dbReference type="Proteomes" id="UP000077202"/>
    </source>
</evidence>
<feature type="compositionally biased region" description="Basic and acidic residues" evidence="1">
    <location>
        <begin position="73"/>
        <end position="143"/>
    </location>
</feature>
<feature type="region of interest" description="Disordered" evidence="1">
    <location>
        <begin position="27"/>
        <end position="215"/>
    </location>
</feature>
<name>A0A176W519_MARPO</name>
<dbReference type="GO" id="GO:0005543">
    <property type="term" value="F:phospholipid binding"/>
    <property type="evidence" value="ECO:0007669"/>
    <property type="project" value="TreeGrafter"/>
</dbReference>
<gene>
    <name evidence="2" type="ORF">AXG93_2779s1030</name>
</gene>
<feature type="compositionally biased region" description="Basic and acidic residues" evidence="1">
    <location>
        <begin position="57"/>
        <end position="66"/>
    </location>
</feature>
<dbReference type="GO" id="GO:0030125">
    <property type="term" value="C:clathrin vesicle coat"/>
    <property type="evidence" value="ECO:0007669"/>
    <property type="project" value="TreeGrafter"/>
</dbReference>
<dbReference type="PANTHER" id="PTHR12276">
    <property type="entry name" value="EPSIN/ENT-RELATED"/>
    <property type="match status" value="1"/>
</dbReference>
<feature type="compositionally biased region" description="Basic and acidic residues" evidence="1">
    <location>
        <begin position="27"/>
        <end position="37"/>
    </location>
</feature>
<accession>A0A176W519</accession>
<dbReference type="GO" id="GO:0005886">
    <property type="term" value="C:plasma membrane"/>
    <property type="evidence" value="ECO:0007669"/>
    <property type="project" value="TreeGrafter"/>
</dbReference>
<evidence type="ECO:0008006" key="4">
    <source>
        <dbReference type="Google" id="ProtNLM"/>
    </source>
</evidence>
<comment type="caution">
    <text evidence="2">The sequence shown here is derived from an EMBL/GenBank/DDBJ whole genome shotgun (WGS) entry which is preliminary data.</text>
</comment>
<organism evidence="2 3">
    <name type="scientific">Marchantia polymorpha subsp. ruderalis</name>
    <dbReference type="NCBI Taxonomy" id="1480154"/>
    <lineage>
        <taxon>Eukaryota</taxon>
        <taxon>Viridiplantae</taxon>
        <taxon>Streptophyta</taxon>
        <taxon>Embryophyta</taxon>
        <taxon>Marchantiophyta</taxon>
        <taxon>Marchantiopsida</taxon>
        <taxon>Marchantiidae</taxon>
        <taxon>Marchantiales</taxon>
        <taxon>Marchantiaceae</taxon>
        <taxon>Marchantia</taxon>
    </lineage>
</organism>
<dbReference type="GO" id="GO:0006897">
    <property type="term" value="P:endocytosis"/>
    <property type="evidence" value="ECO:0007669"/>
    <property type="project" value="TreeGrafter"/>
</dbReference>
<proteinExistence type="predicted"/>
<keyword evidence="3" id="KW-1185">Reference proteome</keyword>
<dbReference type="EMBL" id="LVLJ01001862">
    <property type="protein sequence ID" value="OAE27555.1"/>
    <property type="molecule type" value="Genomic_DNA"/>
</dbReference>
<feature type="compositionally biased region" description="Low complexity" evidence="1">
    <location>
        <begin position="197"/>
        <end position="214"/>
    </location>
</feature>
<dbReference type="AlphaFoldDB" id="A0A176W519"/>